<dbReference type="InterPro" id="IPR000560">
    <property type="entry name" value="His_Pase_clade-2"/>
</dbReference>
<evidence type="ECO:0008006" key="6">
    <source>
        <dbReference type="Google" id="ProtNLM"/>
    </source>
</evidence>
<dbReference type="SUPFAM" id="SSF53254">
    <property type="entry name" value="Phosphoglycerate mutase-like"/>
    <property type="match status" value="1"/>
</dbReference>
<dbReference type="PANTHER" id="PTHR11567:SF135">
    <property type="entry name" value="GLUCOSE-1-PHOSPHATASE"/>
    <property type="match status" value="1"/>
</dbReference>
<dbReference type="GO" id="GO:0050308">
    <property type="term" value="F:sugar-phosphatase activity"/>
    <property type="evidence" value="ECO:0007669"/>
    <property type="project" value="TreeGrafter"/>
</dbReference>
<name>A0AAV1LC24_9NEOP</name>
<evidence type="ECO:0000313" key="4">
    <source>
        <dbReference type="EMBL" id="CAK1592898.1"/>
    </source>
</evidence>
<dbReference type="Proteomes" id="UP001314205">
    <property type="component" value="Unassembled WGS sequence"/>
</dbReference>
<dbReference type="AlphaFoldDB" id="A0AAV1LC24"/>
<keyword evidence="5" id="KW-1185">Reference proteome</keyword>
<dbReference type="GO" id="GO:0003993">
    <property type="term" value="F:acid phosphatase activity"/>
    <property type="evidence" value="ECO:0007669"/>
    <property type="project" value="UniProtKB-EC"/>
</dbReference>
<dbReference type="PROSITE" id="PS00778">
    <property type="entry name" value="HIS_ACID_PHOSPHAT_2"/>
    <property type="match status" value="1"/>
</dbReference>
<accession>A0AAV1LC24</accession>
<proteinExistence type="inferred from homology"/>
<dbReference type="NCBIfam" id="NF007553">
    <property type="entry name" value="PRK10173.1"/>
    <property type="match status" value="1"/>
</dbReference>
<dbReference type="PROSITE" id="PS00616">
    <property type="entry name" value="HIS_ACID_PHOSPHAT_1"/>
    <property type="match status" value="1"/>
</dbReference>
<dbReference type="Pfam" id="PF00328">
    <property type="entry name" value="His_Phos_2"/>
    <property type="match status" value="1"/>
</dbReference>
<comment type="caution">
    <text evidence="4">The sequence shown here is derived from an EMBL/GenBank/DDBJ whole genome shotgun (WGS) entry which is preliminary data.</text>
</comment>
<evidence type="ECO:0000256" key="2">
    <source>
        <dbReference type="ARBA" id="ARBA00005375"/>
    </source>
</evidence>
<reference evidence="4 5" key="1">
    <citation type="submission" date="2023-11" db="EMBL/GenBank/DDBJ databases">
        <authorList>
            <person name="Hedman E."/>
            <person name="Englund M."/>
            <person name="Stromberg M."/>
            <person name="Nyberg Akerstrom W."/>
            <person name="Nylinder S."/>
            <person name="Jareborg N."/>
            <person name="Kallberg Y."/>
            <person name="Kronander E."/>
        </authorList>
    </citation>
    <scope>NUCLEOTIDE SEQUENCE [LARGE SCALE GENOMIC DNA]</scope>
</reference>
<dbReference type="EMBL" id="CAVLGL010000088">
    <property type="protein sequence ID" value="CAK1592898.1"/>
    <property type="molecule type" value="Genomic_DNA"/>
</dbReference>
<protein>
    <recommendedName>
        <fullName evidence="6">Glucose-1-phosphatase</fullName>
    </recommendedName>
</protein>
<evidence type="ECO:0000256" key="3">
    <source>
        <dbReference type="SAM" id="SignalP"/>
    </source>
</evidence>
<dbReference type="CDD" id="cd07061">
    <property type="entry name" value="HP_HAP_like"/>
    <property type="match status" value="1"/>
</dbReference>
<dbReference type="InterPro" id="IPR050645">
    <property type="entry name" value="Histidine_acid_phosphatase"/>
</dbReference>
<keyword evidence="3" id="KW-0732">Signal</keyword>
<gene>
    <name evidence="4" type="ORF">PARMNEM_LOCUS12768</name>
</gene>
<comment type="similarity">
    <text evidence="2">Belongs to the histidine acid phosphatase family.</text>
</comment>
<dbReference type="Gene3D" id="3.40.50.1240">
    <property type="entry name" value="Phosphoglycerate mutase-like"/>
    <property type="match status" value="2"/>
</dbReference>
<feature type="chain" id="PRO_5043830417" description="Glucose-1-phosphatase" evidence="3">
    <location>
        <begin position="20"/>
        <end position="396"/>
    </location>
</feature>
<evidence type="ECO:0000256" key="1">
    <source>
        <dbReference type="ARBA" id="ARBA00000032"/>
    </source>
</evidence>
<evidence type="ECO:0000313" key="5">
    <source>
        <dbReference type="Proteomes" id="UP001314205"/>
    </source>
</evidence>
<feature type="signal peptide" evidence="3">
    <location>
        <begin position="1"/>
        <end position="19"/>
    </location>
</feature>
<dbReference type="InterPro" id="IPR033379">
    <property type="entry name" value="Acid_Pase_AS"/>
</dbReference>
<dbReference type="InterPro" id="IPR029033">
    <property type="entry name" value="His_PPase_superfam"/>
</dbReference>
<dbReference type="PANTHER" id="PTHR11567">
    <property type="entry name" value="ACID PHOSPHATASE-RELATED"/>
    <property type="match status" value="1"/>
</dbReference>
<sequence>MFVKLFLVFCALTVTTVESKYRLKQVIILSRHNVRTPLARNLNEVTPKPWPSWKEKPGYLTPKGAYLEGIMGGYFSAWLKKEGILCSVCPTEDIFYAYANTEQRTVVSAMSFIDKAFPNCNVKVHFKEKPDPVFNPVIHNETTIFKNIAVKEMNTRLKHLSLNNSLLFVENILDYKDSVQCKSKNECDLLDNKNKINYRVGYKPYITGPLKVSKSVVDAFIMSYYEGFPMKDVAWDLITDKDHWKQIMEISNGYHDVIFNTTLVAKDIAAPLIKYMSDIFFSKEESPKITLLMGHDANMLTVLNTFNFKAYTLQNQFEKSPVGGKIVFQKWFDEKHKKDLLKINYVYQSTEQLRHGLNLSLEIPPEFTLLELKNCTADSNGFYVWDDFISFLKSLL</sequence>
<organism evidence="4 5">
    <name type="scientific">Parnassius mnemosyne</name>
    <name type="common">clouded apollo</name>
    <dbReference type="NCBI Taxonomy" id="213953"/>
    <lineage>
        <taxon>Eukaryota</taxon>
        <taxon>Metazoa</taxon>
        <taxon>Ecdysozoa</taxon>
        <taxon>Arthropoda</taxon>
        <taxon>Hexapoda</taxon>
        <taxon>Insecta</taxon>
        <taxon>Pterygota</taxon>
        <taxon>Neoptera</taxon>
        <taxon>Endopterygota</taxon>
        <taxon>Lepidoptera</taxon>
        <taxon>Glossata</taxon>
        <taxon>Ditrysia</taxon>
        <taxon>Papilionoidea</taxon>
        <taxon>Papilionidae</taxon>
        <taxon>Parnassiinae</taxon>
        <taxon>Parnassini</taxon>
        <taxon>Parnassius</taxon>
        <taxon>Driopa</taxon>
    </lineage>
</organism>
<comment type="catalytic activity">
    <reaction evidence="1">
        <text>a phosphate monoester + H2O = an alcohol + phosphate</text>
        <dbReference type="Rhea" id="RHEA:15017"/>
        <dbReference type="ChEBI" id="CHEBI:15377"/>
        <dbReference type="ChEBI" id="CHEBI:30879"/>
        <dbReference type="ChEBI" id="CHEBI:43474"/>
        <dbReference type="ChEBI" id="CHEBI:67140"/>
        <dbReference type="EC" id="3.1.3.2"/>
    </reaction>
</comment>